<organism evidence="2 3">
    <name type="scientific">Petrolisthes manimaculis</name>
    <dbReference type="NCBI Taxonomy" id="1843537"/>
    <lineage>
        <taxon>Eukaryota</taxon>
        <taxon>Metazoa</taxon>
        <taxon>Ecdysozoa</taxon>
        <taxon>Arthropoda</taxon>
        <taxon>Crustacea</taxon>
        <taxon>Multicrustacea</taxon>
        <taxon>Malacostraca</taxon>
        <taxon>Eumalacostraca</taxon>
        <taxon>Eucarida</taxon>
        <taxon>Decapoda</taxon>
        <taxon>Pleocyemata</taxon>
        <taxon>Anomura</taxon>
        <taxon>Galatheoidea</taxon>
        <taxon>Porcellanidae</taxon>
        <taxon>Petrolisthes</taxon>
    </lineage>
</organism>
<feature type="compositionally biased region" description="Polar residues" evidence="1">
    <location>
        <begin position="1"/>
        <end position="11"/>
    </location>
</feature>
<feature type="region of interest" description="Disordered" evidence="1">
    <location>
        <begin position="1"/>
        <end position="31"/>
    </location>
</feature>
<dbReference type="Proteomes" id="UP001292094">
    <property type="component" value="Unassembled WGS sequence"/>
</dbReference>
<protein>
    <submittedName>
        <fullName evidence="2">Uncharacterized protein</fullName>
    </submittedName>
</protein>
<accession>A0AAE1P1E8</accession>
<proteinExistence type="predicted"/>
<gene>
    <name evidence="2" type="ORF">Pmani_028107</name>
</gene>
<reference evidence="2" key="1">
    <citation type="submission" date="2023-11" db="EMBL/GenBank/DDBJ databases">
        <title>Genome assemblies of two species of porcelain crab, Petrolisthes cinctipes and Petrolisthes manimaculis (Anomura: Porcellanidae).</title>
        <authorList>
            <person name="Angst P."/>
        </authorList>
    </citation>
    <scope>NUCLEOTIDE SEQUENCE</scope>
    <source>
        <strain evidence="2">PB745_02</strain>
        <tissue evidence="2">Gill</tissue>
    </source>
</reference>
<evidence type="ECO:0000256" key="1">
    <source>
        <dbReference type="SAM" id="MobiDB-lite"/>
    </source>
</evidence>
<dbReference type="AlphaFoldDB" id="A0AAE1P1E8"/>
<feature type="compositionally biased region" description="Low complexity" evidence="1">
    <location>
        <begin position="19"/>
        <end position="31"/>
    </location>
</feature>
<evidence type="ECO:0000313" key="3">
    <source>
        <dbReference type="Proteomes" id="UP001292094"/>
    </source>
</evidence>
<dbReference type="EMBL" id="JAWZYT010003195">
    <property type="protein sequence ID" value="KAK4299648.1"/>
    <property type="molecule type" value="Genomic_DNA"/>
</dbReference>
<sequence length="87" mass="9181">MQIQSPSTTFTPELVTCPPSTTSTTTTTTTTTTPLLQLLSPQMLQTHHAATMKGPENTLPASHHLSCLHTSLFPAVVTLVTAAPTLP</sequence>
<evidence type="ECO:0000313" key="2">
    <source>
        <dbReference type="EMBL" id="KAK4299648.1"/>
    </source>
</evidence>
<comment type="caution">
    <text evidence="2">The sequence shown here is derived from an EMBL/GenBank/DDBJ whole genome shotgun (WGS) entry which is preliminary data.</text>
</comment>
<keyword evidence="3" id="KW-1185">Reference proteome</keyword>
<name>A0AAE1P1E8_9EUCA</name>